<feature type="transmembrane region" description="Helical" evidence="6">
    <location>
        <begin position="130"/>
        <end position="151"/>
    </location>
</feature>
<keyword evidence="4 6" id="KW-1133">Transmembrane helix</keyword>
<gene>
    <name evidence="7" type="ORF">A9D14_07540</name>
</gene>
<evidence type="ECO:0000256" key="6">
    <source>
        <dbReference type="SAM" id="Phobius"/>
    </source>
</evidence>
<dbReference type="PANTHER" id="PTHR10057:SF0">
    <property type="entry name" value="TRANSLOCATOR PROTEIN"/>
    <property type="match status" value="1"/>
</dbReference>
<feature type="transmembrane region" description="Helical" evidence="6">
    <location>
        <begin position="44"/>
        <end position="66"/>
    </location>
</feature>
<accession>A0A1Z1FEZ7</accession>
<protein>
    <recommendedName>
        <fullName evidence="9">Tryptophan-rich sensory protein</fullName>
    </recommendedName>
</protein>
<evidence type="ECO:0000313" key="7">
    <source>
        <dbReference type="EMBL" id="ARU17332.1"/>
    </source>
</evidence>
<feature type="transmembrane region" description="Helical" evidence="6">
    <location>
        <begin position="102"/>
        <end position="123"/>
    </location>
</feature>
<dbReference type="CDD" id="cd15904">
    <property type="entry name" value="TSPO_MBR"/>
    <property type="match status" value="1"/>
</dbReference>
<dbReference type="KEGG" id="cman:A9D14_07540"/>
<evidence type="ECO:0008006" key="9">
    <source>
        <dbReference type="Google" id="ProtNLM"/>
    </source>
</evidence>
<reference evidence="7 8" key="1">
    <citation type="submission" date="2017-01" db="EMBL/GenBank/DDBJ databases">
        <title>Complete genome sequence of esterase-producing bacterium Croceicoccus marinus E4A9.</title>
        <authorList>
            <person name="Wu Y.-H."/>
            <person name="Cheng H."/>
            <person name="Xu L."/>
            <person name="Huo Y.-Y."/>
            <person name="Wang C.-S."/>
            <person name="Xu X.-W."/>
        </authorList>
    </citation>
    <scope>NUCLEOTIDE SEQUENCE [LARGE SCALE GENOMIC DNA]</scope>
    <source>
        <strain evidence="7 8">E4A9</strain>
    </source>
</reference>
<dbReference type="Gene3D" id="1.20.1260.100">
    <property type="entry name" value="TspO/MBR protein"/>
    <property type="match status" value="1"/>
</dbReference>
<evidence type="ECO:0000256" key="4">
    <source>
        <dbReference type="ARBA" id="ARBA00022989"/>
    </source>
</evidence>
<keyword evidence="5 6" id="KW-0472">Membrane</keyword>
<comment type="subcellular location">
    <subcellularLocation>
        <location evidence="1">Membrane</location>
        <topology evidence="1">Multi-pass membrane protein</topology>
    </subcellularLocation>
</comment>
<dbReference type="PIRSF" id="PIRSF005859">
    <property type="entry name" value="PBR"/>
    <property type="match status" value="1"/>
</dbReference>
<dbReference type="STRING" id="450378.GCA_001661675_01510"/>
<evidence type="ECO:0000256" key="1">
    <source>
        <dbReference type="ARBA" id="ARBA00004141"/>
    </source>
</evidence>
<name>A0A1Z1FEZ7_9SPHN</name>
<evidence type="ECO:0000256" key="5">
    <source>
        <dbReference type="ARBA" id="ARBA00023136"/>
    </source>
</evidence>
<dbReference type="PANTHER" id="PTHR10057">
    <property type="entry name" value="PERIPHERAL-TYPE BENZODIAZEPINE RECEPTOR"/>
    <property type="match status" value="1"/>
</dbReference>
<dbReference type="InterPro" id="IPR038330">
    <property type="entry name" value="TspO/MBR-related_sf"/>
</dbReference>
<dbReference type="GO" id="GO:0016020">
    <property type="term" value="C:membrane"/>
    <property type="evidence" value="ECO:0007669"/>
    <property type="project" value="UniProtKB-SubCell"/>
</dbReference>
<dbReference type="InterPro" id="IPR004307">
    <property type="entry name" value="TspO_MBR"/>
</dbReference>
<evidence type="ECO:0000313" key="8">
    <source>
        <dbReference type="Proteomes" id="UP000195807"/>
    </source>
</evidence>
<evidence type="ECO:0000256" key="3">
    <source>
        <dbReference type="ARBA" id="ARBA00022692"/>
    </source>
</evidence>
<keyword evidence="8" id="KW-1185">Reference proteome</keyword>
<sequence length="154" mass="17199">MLWWALLCVPAIVLLGLGSSAISGSGEGSPWFEMLAKPAIYPPGWLFGVVWTILYSMMGFALALVLASDRKEHKKPAIVMFAVQLAVNLLWSPIFFGMHMIAFGFFWIMLLLVLVIATIAYFARVSRVSAALLVPYLLWVCFAALLNLQFWQLN</sequence>
<evidence type="ECO:0000256" key="2">
    <source>
        <dbReference type="ARBA" id="ARBA00007524"/>
    </source>
</evidence>
<keyword evidence="3 6" id="KW-0812">Transmembrane</keyword>
<dbReference type="Pfam" id="PF03073">
    <property type="entry name" value="TspO_MBR"/>
    <property type="match status" value="1"/>
</dbReference>
<feature type="transmembrane region" description="Helical" evidence="6">
    <location>
        <begin position="78"/>
        <end position="96"/>
    </location>
</feature>
<proteinExistence type="inferred from homology"/>
<comment type="similarity">
    <text evidence="2">Belongs to the TspO/BZRP family.</text>
</comment>
<dbReference type="EMBL" id="CP019602">
    <property type="protein sequence ID" value="ARU17332.1"/>
    <property type="molecule type" value="Genomic_DNA"/>
</dbReference>
<dbReference type="GO" id="GO:0033013">
    <property type="term" value="P:tetrapyrrole metabolic process"/>
    <property type="evidence" value="ECO:0007669"/>
    <property type="project" value="UniProtKB-ARBA"/>
</dbReference>
<dbReference type="Proteomes" id="UP000195807">
    <property type="component" value="Chromosome"/>
</dbReference>
<dbReference type="AlphaFoldDB" id="A0A1Z1FEZ7"/>
<dbReference type="FunFam" id="1.20.1260.100:FF:000001">
    <property type="entry name" value="translocator protein 2"/>
    <property type="match status" value="1"/>
</dbReference>
<organism evidence="7 8">
    <name type="scientific">Croceicoccus marinus</name>
    <dbReference type="NCBI Taxonomy" id="450378"/>
    <lineage>
        <taxon>Bacteria</taxon>
        <taxon>Pseudomonadati</taxon>
        <taxon>Pseudomonadota</taxon>
        <taxon>Alphaproteobacteria</taxon>
        <taxon>Sphingomonadales</taxon>
        <taxon>Erythrobacteraceae</taxon>
        <taxon>Croceicoccus</taxon>
    </lineage>
</organism>